<dbReference type="GO" id="GO:0000145">
    <property type="term" value="C:exocyst"/>
    <property type="evidence" value="ECO:0007669"/>
    <property type="project" value="TreeGrafter"/>
</dbReference>
<gene>
    <name evidence="3" type="ORF">CHYS00102_LOCUS17778</name>
    <name evidence="4" type="ORF">CHYS00102_LOCUS17779</name>
</gene>
<evidence type="ECO:0000256" key="1">
    <source>
        <dbReference type="SAM" id="MobiDB-lite"/>
    </source>
</evidence>
<dbReference type="AlphaFoldDB" id="A0A6U5I1L8"/>
<dbReference type="GO" id="GO:0005886">
    <property type="term" value="C:plasma membrane"/>
    <property type="evidence" value="ECO:0007669"/>
    <property type="project" value="TreeGrafter"/>
</dbReference>
<name>A0A6U5I1L8_9STRA</name>
<dbReference type="InterPro" id="IPR048628">
    <property type="entry name" value="Sec3_C"/>
</dbReference>
<feature type="domain" description="Exocyst complex component Sec3 C-terminal" evidence="2">
    <location>
        <begin position="156"/>
        <end position="471"/>
    </location>
</feature>
<evidence type="ECO:0000259" key="2">
    <source>
        <dbReference type="Pfam" id="PF20654"/>
    </source>
</evidence>
<protein>
    <recommendedName>
        <fullName evidence="2">Exocyst complex component Sec3 C-terminal domain-containing protein</fullName>
    </recommendedName>
</protein>
<evidence type="ECO:0000313" key="4">
    <source>
        <dbReference type="EMBL" id="CAD8890574.1"/>
    </source>
</evidence>
<dbReference type="EMBL" id="HBFR01024811">
    <property type="protein sequence ID" value="CAD8890573.1"/>
    <property type="molecule type" value="Transcribed_RNA"/>
</dbReference>
<dbReference type="PANTHER" id="PTHR16092:SF14">
    <property type="entry name" value="EXOCYST COMPLEX COMPONENT 1 ISOFORM X1"/>
    <property type="match status" value="1"/>
</dbReference>
<evidence type="ECO:0000313" key="3">
    <source>
        <dbReference type="EMBL" id="CAD8890573.1"/>
    </source>
</evidence>
<dbReference type="PANTHER" id="PTHR16092">
    <property type="entry name" value="SEC3/SYNTAXIN-RELATED"/>
    <property type="match status" value="1"/>
</dbReference>
<dbReference type="GO" id="GO:0005546">
    <property type="term" value="F:phosphatidylinositol-4,5-bisphosphate binding"/>
    <property type="evidence" value="ECO:0007669"/>
    <property type="project" value="TreeGrafter"/>
</dbReference>
<dbReference type="Pfam" id="PF20654">
    <property type="entry name" value="Sec3_C-term"/>
    <property type="match status" value="1"/>
</dbReference>
<proteinExistence type="predicted"/>
<sequence>MDASKNNASAGGESQHSAIAQQIRENQRRYQSSLLVYMPLVETLASLKPESLPLVRQAYSKIVSEGILSKKRMKVYFKSLPTAYYEEPVELREYPPASLGKTGPEHARALAEMMVPVNAADIEAALTEMLPVIAREAYFTAALFGLAADDTDKKKNFEAVKKSVDASAIFFNKCMIRVCGIWSRGSNKIDAMLSFVATVHLQRSMAGYLDRQNRGGEHSLSLAYVRSTILNLKEQVEKQWTNWIKEQIEWIGTHPGVPISGKQAGVFASFARLPTYVDHLVACCGGEPATLSQTKVARRSLQRMAQALFDSLEVCAEREGVDRNYAADVMRMENSYFFAQTMQVRPEVRDIFETHVQLATAACKDATDSYLGWMIQREFKPLHALFSKISKIRKEVGDADIPIHVPKANFTRTLAREGGREVLREKISALHGRMEKHLCPESQLLSVTWKQLVKVLYEWFGRFEKLSSQCYGVRLEPSAVDVVRMAKAAAGLASSNSSQASLGDGAGRRGSLASMGTSTTSVLM</sequence>
<dbReference type="EMBL" id="HBFR01024812">
    <property type="protein sequence ID" value="CAD8890574.1"/>
    <property type="molecule type" value="Transcribed_RNA"/>
</dbReference>
<accession>A0A6U5I1L8</accession>
<reference evidence="4" key="1">
    <citation type="submission" date="2021-01" db="EMBL/GenBank/DDBJ databases">
        <authorList>
            <person name="Corre E."/>
            <person name="Pelletier E."/>
            <person name="Niang G."/>
            <person name="Scheremetjew M."/>
            <person name="Finn R."/>
            <person name="Kale V."/>
            <person name="Holt S."/>
            <person name="Cochrane G."/>
            <person name="Meng A."/>
            <person name="Brown T."/>
            <person name="Cohen L."/>
        </authorList>
    </citation>
    <scope>NUCLEOTIDE SEQUENCE</scope>
    <source>
        <strain evidence="4">308</strain>
    </source>
</reference>
<feature type="region of interest" description="Disordered" evidence="1">
    <location>
        <begin position="496"/>
        <end position="524"/>
    </location>
</feature>
<organism evidence="4">
    <name type="scientific">Corethron hystrix</name>
    <dbReference type="NCBI Taxonomy" id="216773"/>
    <lineage>
        <taxon>Eukaryota</taxon>
        <taxon>Sar</taxon>
        <taxon>Stramenopiles</taxon>
        <taxon>Ochrophyta</taxon>
        <taxon>Bacillariophyta</taxon>
        <taxon>Coscinodiscophyceae</taxon>
        <taxon>Corethrophycidae</taxon>
        <taxon>Corethrales</taxon>
        <taxon>Corethraceae</taxon>
        <taxon>Corethron</taxon>
    </lineage>
</organism>
<dbReference type="GO" id="GO:0006893">
    <property type="term" value="P:Golgi to plasma membrane transport"/>
    <property type="evidence" value="ECO:0007669"/>
    <property type="project" value="TreeGrafter"/>
</dbReference>
<feature type="compositionally biased region" description="Polar residues" evidence="1">
    <location>
        <begin position="514"/>
        <end position="524"/>
    </location>
</feature>
<dbReference type="GO" id="GO:0006887">
    <property type="term" value="P:exocytosis"/>
    <property type="evidence" value="ECO:0007669"/>
    <property type="project" value="TreeGrafter"/>
</dbReference>